<dbReference type="FunFam" id="3.30.565.10:FF:000010">
    <property type="entry name" value="Sensor histidine kinase RcsC"/>
    <property type="match status" value="1"/>
</dbReference>
<keyword evidence="7" id="KW-0472">Membrane</keyword>
<proteinExistence type="predicted"/>
<dbReference type="GO" id="GO:0000155">
    <property type="term" value="F:phosphorelay sensor kinase activity"/>
    <property type="evidence" value="ECO:0007669"/>
    <property type="project" value="InterPro"/>
</dbReference>
<evidence type="ECO:0000256" key="6">
    <source>
        <dbReference type="ARBA" id="ARBA00023012"/>
    </source>
</evidence>
<dbReference type="SMART" id="SM00388">
    <property type="entry name" value="HisKA"/>
    <property type="match status" value="1"/>
</dbReference>
<evidence type="ECO:0000313" key="10">
    <source>
        <dbReference type="Proteomes" id="UP000470384"/>
    </source>
</evidence>
<dbReference type="Gene3D" id="1.10.287.130">
    <property type="match status" value="1"/>
</dbReference>
<dbReference type="PANTHER" id="PTHR43047">
    <property type="entry name" value="TWO-COMPONENT HISTIDINE PROTEIN KINASE"/>
    <property type="match status" value="1"/>
</dbReference>
<dbReference type="RefSeq" id="WP_160586439.1">
    <property type="nucleotide sequence ID" value="NZ_BMHN01000001.1"/>
</dbReference>
<evidence type="ECO:0000313" key="9">
    <source>
        <dbReference type="EMBL" id="NBG94318.1"/>
    </source>
</evidence>
<feature type="transmembrane region" description="Helical" evidence="7">
    <location>
        <begin position="79"/>
        <end position="106"/>
    </location>
</feature>
<feature type="domain" description="Histidine kinase" evidence="8">
    <location>
        <begin position="176"/>
        <end position="397"/>
    </location>
</feature>
<dbReference type="InterPro" id="IPR004358">
    <property type="entry name" value="Sig_transdc_His_kin-like_C"/>
</dbReference>
<dbReference type="PROSITE" id="PS50109">
    <property type="entry name" value="HIS_KIN"/>
    <property type="match status" value="1"/>
</dbReference>
<evidence type="ECO:0000259" key="8">
    <source>
        <dbReference type="PROSITE" id="PS50109"/>
    </source>
</evidence>
<accession>A0A845Q7S7</accession>
<dbReference type="Pfam" id="PF00512">
    <property type="entry name" value="HisKA"/>
    <property type="match status" value="1"/>
</dbReference>
<evidence type="ECO:0000256" key="7">
    <source>
        <dbReference type="SAM" id="Phobius"/>
    </source>
</evidence>
<comment type="caution">
    <text evidence="9">The sequence shown here is derived from an EMBL/GenBank/DDBJ whole genome shotgun (WGS) entry which is preliminary data.</text>
</comment>
<gene>
    <name evidence="9" type="ORF">GTQ45_01070</name>
</gene>
<dbReference type="PRINTS" id="PR00344">
    <property type="entry name" value="BCTRLSENSOR"/>
</dbReference>
<organism evidence="9 10">
    <name type="scientific">Pyruvatibacter mobilis</name>
    <dbReference type="NCBI Taxonomy" id="1712261"/>
    <lineage>
        <taxon>Bacteria</taxon>
        <taxon>Pseudomonadati</taxon>
        <taxon>Pseudomonadota</taxon>
        <taxon>Alphaproteobacteria</taxon>
        <taxon>Hyphomicrobiales</taxon>
        <taxon>Parvibaculaceae</taxon>
        <taxon>Pyruvatibacter</taxon>
    </lineage>
</organism>
<dbReference type="Pfam" id="PF02518">
    <property type="entry name" value="HATPase_c"/>
    <property type="match status" value="1"/>
</dbReference>
<evidence type="ECO:0000256" key="2">
    <source>
        <dbReference type="ARBA" id="ARBA00012438"/>
    </source>
</evidence>
<feature type="transmembrane region" description="Helical" evidence="7">
    <location>
        <begin position="20"/>
        <end position="41"/>
    </location>
</feature>
<keyword evidence="7" id="KW-1133">Transmembrane helix</keyword>
<feature type="transmembrane region" description="Helical" evidence="7">
    <location>
        <begin position="126"/>
        <end position="145"/>
    </location>
</feature>
<comment type="catalytic activity">
    <reaction evidence="1">
        <text>ATP + protein L-histidine = ADP + protein N-phospho-L-histidine.</text>
        <dbReference type="EC" id="2.7.13.3"/>
    </reaction>
</comment>
<dbReference type="InterPro" id="IPR036890">
    <property type="entry name" value="HATPase_C_sf"/>
</dbReference>
<dbReference type="InterPro" id="IPR003594">
    <property type="entry name" value="HATPase_dom"/>
</dbReference>
<dbReference type="AlphaFoldDB" id="A0A845Q7S7"/>
<dbReference type="EMBL" id="WXYQ01000001">
    <property type="protein sequence ID" value="NBG94318.1"/>
    <property type="molecule type" value="Genomic_DNA"/>
</dbReference>
<dbReference type="EC" id="2.7.13.3" evidence="2"/>
<dbReference type="SMART" id="SM00387">
    <property type="entry name" value="HATPase_c"/>
    <property type="match status" value="1"/>
</dbReference>
<evidence type="ECO:0000256" key="1">
    <source>
        <dbReference type="ARBA" id="ARBA00000085"/>
    </source>
</evidence>
<dbReference type="InterPro" id="IPR003661">
    <property type="entry name" value="HisK_dim/P_dom"/>
</dbReference>
<dbReference type="CDD" id="cd16922">
    <property type="entry name" value="HATPase_EvgS-ArcB-TorS-like"/>
    <property type="match status" value="1"/>
</dbReference>
<dbReference type="Gene3D" id="3.30.565.10">
    <property type="entry name" value="Histidine kinase-like ATPase, C-terminal domain"/>
    <property type="match status" value="1"/>
</dbReference>
<sequence>MAALSGTIVNIVNLPYLDRFWAEMAVAQAIAFGFAGLPLLVNEQENFARRALICCSGLMVFFILLSLSIGNVLSSTNILLLSAIAAVTLAVGWQFGLTATAIIVAVYLGNFAIELQGPASGITDPAVLVALICAAIIIFIGCTIYRREMQRAVRRIETQRIRAMEADRAKTDFLTVMSHEIRTPMNGVIGMLQLLSTADIPDQERDQAETALMSATSLLEILNNILDYSRNEAGASTMRPQPFDPASLLEEVIALFTPLADSKHIALELDGARALSRCVITDPDALRRIVTNLINNAIKFTQQGHVRVGVREMRKADNTCCLRIEVEDTGIGIPNDRLDEIFESFRQLEDTITRSHGGTGLGLAICRQLADLLDGEIGVQSKLGAGSCFWLEVPFTLPHQEALPEQTLLNAGD</sequence>
<dbReference type="GeneID" id="300656375"/>
<protein>
    <recommendedName>
        <fullName evidence="2">histidine kinase</fullName>
        <ecNumber evidence="2">2.7.13.3</ecNumber>
    </recommendedName>
</protein>
<dbReference type="Proteomes" id="UP000470384">
    <property type="component" value="Unassembled WGS sequence"/>
</dbReference>
<dbReference type="SUPFAM" id="SSF55874">
    <property type="entry name" value="ATPase domain of HSP90 chaperone/DNA topoisomerase II/histidine kinase"/>
    <property type="match status" value="1"/>
</dbReference>
<name>A0A845Q7S7_9HYPH</name>
<feature type="transmembrane region" description="Helical" evidence="7">
    <location>
        <begin position="47"/>
        <end position="67"/>
    </location>
</feature>
<keyword evidence="5" id="KW-0418">Kinase</keyword>
<evidence type="ECO:0000256" key="3">
    <source>
        <dbReference type="ARBA" id="ARBA00022553"/>
    </source>
</evidence>
<dbReference type="InterPro" id="IPR005467">
    <property type="entry name" value="His_kinase_dom"/>
</dbReference>
<keyword evidence="6" id="KW-0902">Two-component regulatory system</keyword>
<keyword evidence="3" id="KW-0597">Phosphoprotein</keyword>
<keyword evidence="10" id="KW-1185">Reference proteome</keyword>
<reference evidence="9 10" key="1">
    <citation type="journal article" date="2016" name="Int. J. Syst. Evol. Microbiol.">
        <title>Pyruvatibacter mobilis gen. nov., sp. nov., a marine bacterium from the culture broth of Picochlorum sp. 122.</title>
        <authorList>
            <person name="Wang G."/>
            <person name="Tang M."/>
            <person name="Wu H."/>
            <person name="Dai S."/>
            <person name="Li T."/>
            <person name="Chen C."/>
            <person name="He H."/>
            <person name="Fan J."/>
            <person name="Xiang W."/>
            <person name="Li X."/>
        </authorList>
    </citation>
    <scope>NUCLEOTIDE SEQUENCE [LARGE SCALE GENOMIC DNA]</scope>
    <source>
        <strain evidence="9 10">GYP-11</strain>
    </source>
</reference>
<evidence type="ECO:0000256" key="4">
    <source>
        <dbReference type="ARBA" id="ARBA00022679"/>
    </source>
</evidence>
<dbReference type="PANTHER" id="PTHR43047:SF64">
    <property type="entry name" value="HISTIDINE KINASE CONTAINING CHEY-HOMOLOGOUS RECEIVER DOMAIN AND PAS DOMAIN-RELATED"/>
    <property type="match status" value="1"/>
</dbReference>
<keyword evidence="4" id="KW-0808">Transferase</keyword>
<keyword evidence="7" id="KW-0812">Transmembrane</keyword>
<dbReference type="OrthoDB" id="9810730at2"/>
<evidence type="ECO:0000256" key="5">
    <source>
        <dbReference type="ARBA" id="ARBA00022777"/>
    </source>
</evidence>
<dbReference type="CDD" id="cd00082">
    <property type="entry name" value="HisKA"/>
    <property type="match status" value="1"/>
</dbReference>
<dbReference type="SUPFAM" id="SSF47384">
    <property type="entry name" value="Homodimeric domain of signal transducing histidine kinase"/>
    <property type="match status" value="1"/>
</dbReference>
<dbReference type="InterPro" id="IPR036097">
    <property type="entry name" value="HisK_dim/P_sf"/>
</dbReference>